<evidence type="ECO:0000313" key="6">
    <source>
        <dbReference type="Proteomes" id="UP001187471"/>
    </source>
</evidence>
<dbReference type="PROSITE" id="PS01031">
    <property type="entry name" value="SHSP"/>
    <property type="match status" value="1"/>
</dbReference>
<reference evidence="5" key="1">
    <citation type="submission" date="2022-12" db="EMBL/GenBank/DDBJ databases">
        <title>Draft genome assemblies for two species of Escallonia (Escalloniales).</title>
        <authorList>
            <person name="Chanderbali A."/>
            <person name="Dervinis C."/>
            <person name="Anghel I."/>
            <person name="Soltis D."/>
            <person name="Soltis P."/>
            <person name="Zapata F."/>
        </authorList>
    </citation>
    <scope>NUCLEOTIDE SEQUENCE</scope>
    <source>
        <strain evidence="5">UCBG92.1500</strain>
        <tissue evidence="5">Leaf</tissue>
    </source>
</reference>
<keyword evidence="6" id="KW-1185">Reference proteome</keyword>
<sequence length="209" mass="23135">MRRRRREKALTERSKGDDDGGGRKPMPDSSLGLTRIHTAAPLMMSKSDHPNTKVDVDYDHKPSDNFTPLDPPIVVSATTRNPFLRAGSGTTIECTENLNDFLLRVDMPGVGRDGMKVWVNNGDVHVSGAEPPGEPTKRVYRGAMDLPALPHRADEMMVDIKNSVLKITIPKANFQGHTTVDHHRHGIGDLLQPSLKGLTSMDFLEEFSF</sequence>
<dbReference type="SUPFAM" id="SSF49764">
    <property type="entry name" value="HSP20-like chaperones"/>
    <property type="match status" value="1"/>
</dbReference>
<feature type="compositionally biased region" description="Basic and acidic residues" evidence="3">
    <location>
        <begin position="8"/>
        <end position="26"/>
    </location>
</feature>
<organism evidence="5 6">
    <name type="scientific">Escallonia rubra</name>
    <dbReference type="NCBI Taxonomy" id="112253"/>
    <lineage>
        <taxon>Eukaryota</taxon>
        <taxon>Viridiplantae</taxon>
        <taxon>Streptophyta</taxon>
        <taxon>Embryophyta</taxon>
        <taxon>Tracheophyta</taxon>
        <taxon>Spermatophyta</taxon>
        <taxon>Magnoliopsida</taxon>
        <taxon>eudicotyledons</taxon>
        <taxon>Gunneridae</taxon>
        <taxon>Pentapetalae</taxon>
        <taxon>asterids</taxon>
        <taxon>campanulids</taxon>
        <taxon>Escalloniales</taxon>
        <taxon>Escalloniaceae</taxon>
        <taxon>Escallonia</taxon>
    </lineage>
</organism>
<evidence type="ECO:0000256" key="3">
    <source>
        <dbReference type="SAM" id="MobiDB-lite"/>
    </source>
</evidence>
<gene>
    <name evidence="5" type="ORF">RJ640_002453</name>
</gene>
<dbReference type="InterPro" id="IPR008978">
    <property type="entry name" value="HSP20-like_chaperone"/>
</dbReference>
<evidence type="ECO:0000313" key="5">
    <source>
        <dbReference type="EMBL" id="KAK2990838.1"/>
    </source>
</evidence>
<evidence type="ECO:0000256" key="2">
    <source>
        <dbReference type="RuleBase" id="RU003616"/>
    </source>
</evidence>
<name>A0AA88URS4_9ASTE</name>
<dbReference type="PANTHER" id="PTHR46991:SF24">
    <property type="entry name" value="14.7 KDA HEAT SHOCK PROTEIN"/>
    <property type="match status" value="1"/>
</dbReference>
<protein>
    <recommendedName>
        <fullName evidence="4">SHSP domain-containing protein</fullName>
    </recommendedName>
</protein>
<feature type="region of interest" description="Disordered" evidence="3">
    <location>
        <begin position="1"/>
        <end position="33"/>
    </location>
</feature>
<dbReference type="EMBL" id="JAVXUO010000611">
    <property type="protein sequence ID" value="KAK2990838.1"/>
    <property type="molecule type" value="Genomic_DNA"/>
</dbReference>
<dbReference type="InterPro" id="IPR044656">
    <property type="entry name" value="HSP14.7/HSP23.5/HSP23.6-like"/>
</dbReference>
<dbReference type="InterPro" id="IPR002068">
    <property type="entry name" value="A-crystallin/Hsp20_dom"/>
</dbReference>
<feature type="domain" description="SHSP" evidence="4">
    <location>
        <begin position="83"/>
        <end position="188"/>
    </location>
</feature>
<comment type="caution">
    <text evidence="5">The sequence shown here is derived from an EMBL/GenBank/DDBJ whole genome shotgun (WGS) entry which is preliminary data.</text>
</comment>
<dbReference type="CDD" id="cd00298">
    <property type="entry name" value="ACD_sHsps_p23-like"/>
    <property type="match status" value="1"/>
</dbReference>
<dbReference type="AlphaFoldDB" id="A0AA88URS4"/>
<dbReference type="Gene3D" id="2.60.40.790">
    <property type="match status" value="1"/>
</dbReference>
<dbReference type="Proteomes" id="UP001187471">
    <property type="component" value="Unassembled WGS sequence"/>
</dbReference>
<comment type="similarity">
    <text evidence="1 2">Belongs to the small heat shock protein (HSP20) family.</text>
</comment>
<dbReference type="PANTHER" id="PTHR46991">
    <property type="entry name" value="23.5 KDA HEAT SHOCK PROTEIN, MITOCHONDRIAL"/>
    <property type="match status" value="1"/>
</dbReference>
<accession>A0AA88URS4</accession>
<evidence type="ECO:0000259" key="4">
    <source>
        <dbReference type="PROSITE" id="PS01031"/>
    </source>
</evidence>
<proteinExistence type="inferred from homology"/>
<evidence type="ECO:0000256" key="1">
    <source>
        <dbReference type="PROSITE-ProRule" id="PRU00285"/>
    </source>
</evidence>
<dbReference type="Pfam" id="PF00011">
    <property type="entry name" value="HSP20"/>
    <property type="match status" value="1"/>
</dbReference>